<sequence>MTGGTMPARTRPIPVLCTAALATALALAPYTLGFDAHFPTLQPQAALAKDGNNGGGNGNGGGGNNAGGNAGGNNGNAGGNNGNAGGNNGNAGGNNGNAGNKNGNAGGKGNTGSARGNAGVASPGPSAVPGRVAIDSPVEVRHRNGMSERIKDGRYLMKDAKGRTIIERTATVSDQTRLNSLTR</sequence>
<gene>
    <name evidence="3" type="ORF">CU100_00005</name>
</gene>
<evidence type="ECO:0000256" key="2">
    <source>
        <dbReference type="SAM" id="SignalP"/>
    </source>
</evidence>
<keyword evidence="2" id="KW-0732">Signal</keyword>
<keyword evidence="4" id="KW-1185">Reference proteome</keyword>
<proteinExistence type="predicted"/>
<comment type="caution">
    <text evidence="3">The sequence shown here is derived from an EMBL/GenBank/DDBJ whole genome shotgun (WGS) entry which is preliminary data.</text>
</comment>
<dbReference type="AlphaFoldDB" id="A0A2P7AYE8"/>
<feature type="signal peptide" evidence="2">
    <location>
        <begin position="1"/>
        <end position="28"/>
    </location>
</feature>
<accession>A0A2P7AYE8</accession>
<name>A0A2P7AYE8_9HYPH</name>
<dbReference type="Proteomes" id="UP000241158">
    <property type="component" value="Unassembled WGS sequence"/>
</dbReference>
<evidence type="ECO:0000313" key="3">
    <source>
        <dbReference type="EMBL" id="PSH59238.1"/>
    </source>
</evidence>
<reference evidence="4" key="1">
    <citation type="submission" date="2017-11" db="EMBL/GenBank/DDBJ databases">
        <authorList>
            <person name="Kuznetsova I."/>
            <person name="Sazanova A."/>
            <person name="Chirak E."/>
            <person name="Safronova V."/>
            <person name="Willems A."/>
        </authorList>
    </citation>
    <scope>NUCLEOTIDE SEQUENCE [LARGE SCALE GENOMIC DNA]</scope>
    <source>
        <strain evidence="4">PEPV15</strain>
    </source>
</reference>
<organism evidence="3 4">
    <name type="scientific">Phyllobacterium endophyticum</name>
    <dbReference type="NCBI Taxonomy" id="1149773"/>
    <lineage>
        <taxon>Bacteria</taxon>
        <taxon>Pseudomonadati</taxon>
        <taxon>Pseudomonadota</taxon>
        <taxon>Alphaproteobacteria</taxon>
        <taxon>Hyphomicrobiales</taxon>
        <taxon>Phyllobacteriaceae</taxon>
        <taxon>Phyllobacterium</taxon>
    </lineage>
</organism>
<dbReference type="EMBL" id="PGGN01000001">
    <property type="protein sequence ID" value="PSH59238.1"/>
    <property type="molecule type" value="Genomic_DNA"/>
</dbReference>
<evidence type="ECO:0008006" key="5">
    <source>
        <dbReference type="Google" id="ProtNLM"/>
    </source>
</evidence>
<feature type="region of interest" description="Disordered" evidence="1">
    <location>
        <begin position="93"/>
        <end position="131"/>
    </location>
</feature>
<protein>
    <recommendedName>
        <fullName evidence="5">Glycine-rich cell wall protein</fullName>
    </recommendedName>
</protein>
<feature type="chain" id="PRO_5015148310" description="Glycine-rich cell wall protein" evidence="2">
    <location>
        <begin position="29"/>
        <end position="183"/>
    </location>
</feature>
<evidence type="ECO:0000313" key="4">
    <source>
        <dbReference type="Proteomes" id="UP000241158"/>
    </source>
</evidence>
<evidence type="ECO:0000256" key="1">
    <source>
        <dbReference type="SAM" id="MobiDB-lite"/>
    </source>
</evidence>